<dbReference type="AlphaFoldDB" id="A0A067QNA5"/>
<proteinExistence type="predicted"/>
<evidence type="ECO:0000313" key="2">
    <source>
        <dbReference type="EMBL" id="KDR10813.1"/>
    </source>
</evidence>
<feature type="compositionally biased region" description="Polar residues" evidence="1">
    <location>
        <begin position="47"/>
        <end position="59"/>
    </location>
</feature>
<dbReference type="EMBL" id="KK853136">
    <property type="protein sequence ID" value="KDR10813.1"/>
    <property type="molecule type" value="Genomic_DNA"/>
</dbReference>
<evidence type="ECO:0000256" key="1">
    <source>
        <dbReference type="SAM" id="MobiDB-lite"/>
    </source>
</evidence>
<dbReference type="Proteomes" id="UP000027135">
    <property type="component" value="Unassembled WGS sequence"/>
</dbReference>
<reference evidence="2 3" key="1">
    <citation type="journal article" date="2014" name="Nat. Commun.">
        <title>Molecular traces of alternative social organization in a termite genome.</title>
        <authorList>
            <person name="Terrapon N."/>
            <person name="Li C."/>
            <person name="Robertson H.M."/>
            <person name="Ji L."/>
            <person name="Meng X."/>
            <person name="Booth W."/>
            <person name="Chen Z."/>
            <person name="Childers C.P."/>
            <person name="Glastad K.M."/>
            <person name="Gokhale K."/>
            <person name="Gowin J."/>
            <person name="Gronenberg W."/>
            <person name="Hermansen R.A."/>
            <person name="Hu H."/>
            <person name="Hunt B.G."/>
            <person name="Huylmans A.K."/>
            <person name="Khalil S.M."/>
            <person name="Mitchell R.D."/>
            <person name="Munoz-Torres M.C."/>
            <person name="Mustard J.A."/>
            <person name="Pan H."/>
            <person name="Reese J.T."/>
            <person name="Scharf M.E."/>
            <person name="Sun F."/>
            <person name="Vogel H."/>
            <person name="Xiao J."/>
            <person name="Yang W."/>
            <person name="Yang Z."/>
            <person name="Yang Z."/>
            <person name="Zhou J."/>
            <person name="Zhu J."/>
            <person name="Brent C.S."/>
            <person name="Elsik C.G."/>
            <person name="Goodisman M.A."/>
            <person name="Liberles D.A."/>
            <person name="Roe R.M."/>
            <person name="Vargo E.L."/>
            <person name="Vilcinskas A."/>
            <person name="Wang J."/>
            <person name="Bornberg-Bauer E."/>
            <person name="Korb J."/>
            <person name="Zhang G."/>
            <person name="Liebig J."/>
        </authorList>
    </citation>
    <scope>NUCLEOTIDE SEQUENCE [LARGE SCALE GENOMIC DNA]</scope>
    <source>
        <tissue evidence="2">Whole organism</tissue>
    </source>
</reference>
<feature type="compositionally biased region" description="Polar residues" evidence="1">
    <location>
        <begin position="12"/>
        <end position="25"/>
    </location>
</feature>
<accession>A0A067QNA5</accession>
<evidence type="ECO:0000313" key="3">
    <source>
        <dbReference type="Proteomes" id="UP000027135"/>
    </source>
</evidence>
<feature type="region of interest" description="Disordered" evidence="1">
    <location>
        <begin position="1"/>
        <end position="94"/>
    </location>
</feature>
<dbReference type="InParanoid" id="A0A067QNA5"/>
<keyword evidence="3" id="KW-1185">Reference proteome</keyword>
<organism evidence="2 3">
    <name type="scientific">Zootermopsis nevadensis</name>
    <name type="common">Dampwood termite</name>
    <dbReference type="NCBI Taxonomy" id="136037"/>
    <lineage>
        <taxon>Eukaryota</taxon>
        <taxon>Metazoa</taxon>
        <taxon>Ecdysozoa</taxon>
        <taxon>Arthropoda</taxon>
        <taxon>Hexapoda</taxon>
        <taxon>Insecta</taxon>
        <taxon>Pterygota</taxon>
        <taxon>Neoptera</taxon>
        <taxon>Polyneoptera</taxon>
        <taxon>Dictyoptera</taxon>
        <taxon>Blattodea</taxon>
        <taxon>Blattoidea</taxon>
        <taxon>Termitoidae</taxon>
        <taxon>Termopsidae</taxon>
        <taxon>Zootermopsis</taxon>
    </lineage>
</organism>
<protein>
    <submittedName>
        <fullName evidence="2">Uncharacterized protein</fullName>
    </submittedName>
</protein>
<sequence>MSNAFGDLDGQFDSTGFNKGFSASSENRKFDTGYGPHFLEELDHDSFGSSLDSSNQQKQGYPPTPAVQRLTKQGPLHSSVPQYREPLQTPNHGLYSQVGHMRAGKKSYPTTQHKQPLSPYNVHPYAGHFTEAIPRGQVTLPVASAYGGVAAGNPLSRSAKYSSKSVQRSPSVREKTVTLKYFAEKYKPDDGFSFGADKFN</sequence>
<gene>
    <name evidence="2" type="ORF">L798_14906</name>
</gene>
<name>A0A067QNA5_ZOONE</name>